<dbReference type="Proteomes" id="UP001529510">
    <property type="component" value="Unassembled WGS sequence"/>
</dbReference>
<feature type="non-terminal residue" evidence="1">
    <location>
        <position position="65"/>
    </location>
</feature>
<name>A0ABD0P532_CIRMR</name>
<sequence>MPQTLTEQIVSLSKVLNQQFRLDYCRLWQSLIKGDLKGIERYSRRLGAGDLYPLFACVLTGRSWT</sequence>
<keyword evidence="2" id="KW-1185">Reference proteome</keyword>
<proteinExistence type="predicted"/>
<protein>
    <submittedName>
        <fullName evidence="1">Uncharacterized protein</fullName>
    </submittedName>
</protein>
<organism evidence="1 2">
    <name type="scientific">Cirrhinus mrigala</name>
    <name type="common">Mrigala</name>
    <dbReference type="NCBI Taxonomy" id="683832"/>
    <lineage>
        <taxon>Eukaryota</taxon>
        <taxon>Metazoa</taxon>
        <taxon>Chordata</taxon>
        <taxon>Craniata</taxon>
        <taxon>Vertebrata</taxon>
        <taxon>Euteleostomi</taxon>
        <taxon>Actinopterygii</taxon>
        <taxon>Neopterygii</taxon>
        <taxon>Teleostei</taxon>
        <taxon>Ostariophysi</taxon>
        <taxon>Cypriniformes</taxon>
        <taxon>Cyprinidae</taxon>
        <taxon>Labeoninae</taxon>
        <taxon>Labeonini</taxon>
        <taxon>Cirrhinus</taxon>
    </lineage>
</organism>
<accession>A0ABD0P532</accession>
<evidence type="ECO:0000313" key="1">
    <source>
        <dbReference type="EMBL" id="KAL0169208.1"/>
    </source>
</evidence>
<dbReference type="EMBL" id="JAMKFB020000017">
    <property type="protein sequence ID" value="KAL0169208.1"/>
    <property type="molecule type" value="Genomic_DNA"/>
</dbReference>
<gene>
    <name evidence="1" type="ORF">M9458_033804</name>
</gene>
<evidence type="ECO:0000313" key="2">
    <source>
        <dbReference type="Proteomes" id="UP001529510"/>
    </source>
</evidence>
<comment type="caution">
    <text evidence="1">The sequence shown here is derived from an EMBL/GenBank/DDBJ whole genome shotgun (WGS) entry which is preliminary data.</text>
</comment>
<dbReference type="AlphaFoldDB" id="A0ABD0P532"/>
<reference evidence="1 2" key="1">
    <citation type="submission" date="2024-05" db="EMBL/GenBank/DDBJ databases">
        <title>Genome sequencing and assembly of Indian major carp, Cirrhinus mrigala (Hamilton, 1822).</title>
        <authorList>
            <person name="Mohindra V."/>
            <person name="Chowdhury L.M."/>
            <person name="Lal K."/>
            <person name="Jena J.K."/>
        </authorList>
    </citation>
    <scope>NUCLEOTIDE SEQUENCE [LARGE SCALE GENOMIC DNA]</scope>
    <source>
        <strain evidence="1">CM1030</strain>
        <tissue evidence="1">Blood</tissue>
    </source>
</reference>